<feature type="compositionally biased region" description="Acidic residues" evidence="6">
    <location>
        <begin position="152"/>
        <end position="171"/>
    </location>
</feature>
<dbReference type="HOGENOM" id="CLU_074407_0_1_10"/>
<dbReference type="InterPro" id="IPR036373">
    <property type="entry name" value="Ribosomal_bL17_sf"/>
</dbReference>
<keyword evidence="8" id="KW-1185">Reference proteome</keyword>
<keyword evidence="3 4" id="KW-0687">Ribonucleoprotein</keyword>
<dbReference type="Proteomes" id="UP000007519">
    <property type="component" value="Chromosome"/>
</dbReference>
<dbReference type="GO" id="GO:0003735">
    <property type="term" value="F:structural constituent of ribosome"/>
    <property type="evidence" value="ECO:0007669"/>
    <property type="project" value="InterPro"/>
</dbReference>
<reference evidence="7 8" key="1">
    <citation type="journal article" date="2012" name="Stand. Genomic Sci.">
        <title>Complete genome sequencing and analysis of Saprospira grandis str. Lewin, a predatory marine bacterium.</title>
        <authorList>
            <person name="Saw J.H."/>
            <person name="Yuryev A."/>
            <person name="Kanbe M."/>
            <person name="Hou S."/>
            <person name="Young A.G."/>
            <person name="Aizawa S."/>
            <person name="Alam M."/>
        </authorList>
    </citation>
    <scope>NUCLEOTIDE SEQUENCE [LARGE SCALE GENOMIC DNA]</scope>
    <source>
        <strain evidence="7 8">Lewin</strain>
    </source>
</reference>
<dbReference type="AlphaFoldDB" id="H6L0L6"/>
<dbReference type="PROSITE" id="PS01167">
    <property type="entry name" value="RIBOSOMAL_L17"/>
    <property type="match status" value="1"/>
</dbReference>
<dbReference type="Pfam" id="PF01196">
    <property type="entry name" value="Ribosomal_L17"/>
    <property type="match status" value="1"/>
</dbReference>
<comment type="similarity">
    <text evidence="1 4 5">Belongs to the bacterial ribosomal protein bL17 family.</text>
</comment>
<dbReference type="EMBL" id="CP002831">
    <property type="protein sequence ID" value="AFC24552.1"/>
    <property type="molecule type" value="Genomic_DNA"/>
</dbReference>
<name>H6L0L6_SAPGL</name>
<comment type="subunit">
    <text evidence="4">Part of the 50S ribosomal subunit. Contacts protein L32.</text>
</comment>
<dbReference type="RefSeq" id="WP_015692184.1">
    <property type="nucleotide sequence ID" value="NC_016940.1"/>
</dbReference>
<feature type="region of interest" description="Disordered" evidence="6">
    <location>
        <begin position="123"/>
        <end position="171"/>
    </location>
</feature>
<sequence length="171" mass="19543">MRHGKKFNHLSRKSGHRKALLRNMAIALITHKRIKTTLPKAKALRKFIEPILTRAKDNTTHSRRVIFSYLQNKDAVNELFNEVGPKIAERPGGYVRILKMGFRPSDAADVAIIELVDYNETAEATPEANKKRTRRRRKKKSSETTEAVATEETTEEATEEAADNEEEKTEE</sequence>
<dbReference type="InterPro" id="IPR000456">
    <property type="entry name" value="Ribosomal_bL17"/>
</dbReference>
<keyword evidence="2 4" id="KW-0689">Ribosomal protein</keyword>
<dbReference type="HAMAP" id="MF_01368">
    <property type="entry name" value="Ribosomal_bL17"/>
    <property type="match status" value="1"/>
</dbReference>
<gene>
    <name evidence="4 7" type="primary">rplQ</name>
    <name evidence="7" type="ordered locus">SGRA_1817</name>
</gene>
<evidence type="ECO:0000256" key="1">
    <source>
        <dbReference type="ARBA" id="ARBA00008777"/>
    </source>
</evidence>
<evidence type="ECO:0000256" key="5">
    <source>
        <dbReference type="RuleBase" id="RU000660"/>
    </source>
</evidence>
<dbReference type="FunFam" id="3.90.1030.10:FF:000001">
    <property type="entry name" value="50S ribosomal protein L17"/>
    <property type="match status" value="1"/>
</dbReference>
<evidence type="ECO:0000256" key="3">
    <source>
        <dbReference type="ARBA" id="ARBA00023274"/>
    </source>
</evidence>
<evidence type="ECO:0000256" key="4">
    <source>
        <dbReference type="HAMAP-Rule" id="MF_01368"/>
    </source>
</evidence>
<organism evidence="7 8">
    <name type="scientific">Saprospira grandis (strain Lewin)</name>
    <dbReference type="NCBI Taxonomy" id="984262"/>
    <lineage>
        <taxon>Bacteria</taxon>
        <taxon>Pseudomonadati</taxon>
        <taxon>Bacteroidota</taxon>
        <taxon>Saprospiria</taxon>
        <taxon>Saprospirales</taxon>
        <taxon>Saprospiraceae</taxon>
        <taxon>Saprospira</taxon>
    </lineage>
</organism>
<evidence type="ECO:0000313" key="7">
    <source>
        <dbReference type="EMBL" id="AFC24552.1"/>
    </source>
</evidence>
<dbReference type="Gene3D" id="3.90.1030.10">
    <property type="entry name" value="Ribosomal protein L17"/>
    <property type="match status" value="1"/>
</dbReference>
<dbReference type="STRING" id="984262.SGRA_1817"/>
<evidence type="ECO:0000256" key="2">
    <source>
        <dbReference type="ARBA" id="ARBA00022980"/>
    </source>
</evidence>
<dbReference type="GO" id="GO:0022625">
    <property type="term" value="C:cytosolic large ribosomal subunit"/>
    <property type="evidence" value="ECO:0007669"/>
    <property type="project" value="TreeGrafter"/>
</dbReference>
<dbReference type="NCBIfam" id="TIGR00059">
    <property type="entry name" value="L17"/>
    <property type="match status" value="1"/>
</dbReference>
<dbReference type="PANTHER" id="PTHR14413">
    <property type="entry name" value="RIBOSOMAL PROTEIN L17"/>
    <property type="match status" value="1"/>
</dbReference>
<proteinExistence type="inferred from homology"/>
<dbReference type="PANTHER" id="PTHR14413:SF16">
    <property type="entry name" value="LARGE RIBOSOMAL SUBUNIT PROTEIN BL17M"/>
    <property type="match status" value="1"/>
</dbReference>
<dbReference type="KEGG" id="sgn:SGRA_1817"/>
<dbReference type="SUPFAM" id="SSF64263">
    <property type="entry name" value="Prokaryotic ribosomal protein L17"/>
    <property type="match status" value="1"/>
</dbReference>
<accession>H6L0L6</accession>
<evidence type="ECO:0000313" key="8">
    <source>
        <dbReference type="Proteomes" id="UP000007519"/>
    </source>
</evidence>
<dbReference type="GO" id="GO:0006412">
    <property type="term" value="P:translation"/>
    <property type="evidence" value="ECO:0007669"/>
    <property type="project" value="UniProtKB-UniRule"/>
</dbReference>
<protein>
    <recommendedName>
        <fullName evidence="4">Large ribosomal subunit protein bL17</fullName>
    </recommendedName>
</protein>
<feature type="compositionally biased region" description="Basic residues" evidence="6">
    <location>
        <begin position="131"/>
        <end position="140"/>
    </location>
</feature>
<dbReference type="InterPro" id="IPR047859">
    <property type="entry name" value="Ribosomal_bL17_CS"/>
</dbReference>
<dbReference type="OrthoDB" id="9809073at2"/>
<evidence type="ECO:0000256" key="6">
    <source>
        <dbReference type="SAM" id="MobiDB-lite"/>
    </source>
</evidence>
<dbReference type="eggNOG" id="COG0203">
    <property type="taxonomic scope" value="Bacteria"/>
</dbReference>